<evidence type="ECO:0000313" key="2">
    <source>
        <dbReference type="EMBL" id="CBY22566.1"/>
    </source>
</evidence>
<keyword evidence="3" id="KW-1185">Reference proteome</keyword>
<reference evidence="2" key="1">
    <citation type="journal article" date="2010" name="Science">
        <title>Plasticity of animal genome architecture unmasked by rapid evolution of a pelagic tunicate.</title>
        <authorList>
            <person name="Denoeud F."/>
            <person name="Henriet S."/>
            <person name="Mungpakdee S."/>
            <person name="Aury J.M."/>
            <person name="Da Silva C."/>
            <person name="Brinkmann H."/>
            <person name="Mikhaleva J."/>
            <person name="Olsen L.C."/>
            <person name="Jubin C."/>
            <person name="Canestro C."/>
            <person name="Bouquet J.M."/>
            <person name="Danks G."/>
            <person name="Poulain J."/>
            <person name="Campsteijn C."/>
            <person name="Adamski M."/>
            <person name="Cross I."/>
            <person name="Yadetie F."/>
            <person name="Muffato M."/>
            <person name="Louis A."/>
            <person name="Butcher S."/>
            <person name="Tsagkogeorga G."/>
            <person name="Konrad A."/>
            <person name="Singh S."/>
            <person name="Jensen M.F."/>
            <person name="Cong E.H."/>
            <person name="Eikeseth-Otteraa H."/>
            <person name="Noel B."/>
            <person name="Anthouard V."/>
            <person name="Porcel B.M."/>
            <person name="Kachouri-Lafond R."/>
            <person name="Nishino A."/>
            <person name="Ugolini M."/>
            <person name="Chourrout P."/>
            <person name="Nishida H."/>
            <person name="Aasland R."/>
            <person name="Huzurbazar S."/>
            <person name="Westhof E."/>
            <person name="Delsuc F."/>
            <person name="Lehrach H."/>
            <person name="Reinhardt R."/>
            <person name="Weissenbach J."/>
            <person name="Roy S.W."/>
            <person name="Artiguenave F."/>
            <person name="Postlethwait J.H."/>
            <person name="Manak J.R."/>
            <person name="Thompson E.M."/>
            <person name="Jaillon O."/>
            <person name="Du Pasquier L."/>
            <person name="Boudinot P."/>
            <person name="Liberles D.A."/>
            <person name="Volff J.N."/>
            <person name="Philippe H."/>
            <person name="Lenhard B."/>
            <person name="Roest Crollius H."/>
            <person name="Wincker P."/>
            <person name="Chourrout D."/>
        </authorList>
    </citation>
    <scope>NUCLEOTIDE SEQUENCE [LARGE SCALE GENOMIC DNA]</scope>
</reference>
<feature type="transmembrane region" description="Helical" evidence="1">
    <location>
        <begin position="12"/>
        <end position="30"/>
    </location>
</feature>
<keyword evidence="1" id="KW-1133">Transmembrane helix</keyword>
<dbReference type="AlphaFoldDB" id="E4WZH0"/>
<evidence type="ECO:0000313" key="3">
    <source>
        <dbReference type="Proteomes" id="UP000001307"/>
    </source>
</evidence>
<gene>
    <name evidence="2" type="ORF">GSOID_T00013328001</name>
</gene>
<keyword evidence="1" id="KW-0812">Transmembrane</keyword>
<dbReference type="Proteomes" id="UP000001307">
    <property type="component" value="Unassembled WGS sequence"/>
</dbReference>
<organism evidence="2">
    <name type="scientific">Oikopleura dioica</name>
    <name type="common">Tunicate</name>
    <dbReference type="NCBI Taxonomy" id="34765"/>
    <lineage>
        <taxon>Eukaryota</taxon>
        <taxon>Metazoa</taxon>
        <taxon>Chordata</taxon>
        <taxon>Tunicata</taxon>
        <taxon>Appendicularia</taxon>
        <taxon>Copelata</taxon>
        <taxon>Oikopleuridae</taxon>
        <taxon>Oikopleura</taxon>
    </lineage>
</organism>
<proteinExistence type="predicted"/>
<keyword evidence="1" id="KW-0472">Membrane</keyword>
<protein>
    <submittedName>
        <fullName evidence="2">Uncharacterized protein</fullName>
    </submittedName>
</protein>
<dbReference type="EMBL" id="FN653019">
    <property type="protein sequence ID" value="CBY22566.1"/>
    <property type="molecule type" value="Genomic_DNA"/>
</dbReference>
<sequence length="48" mass="5821">MLTLPEIFNRIYLYFIFLITSYTHLLHFYGRIVLPGSLRIVFCPERSR</sequence>
<dbReference type="InParanoid" id="E4WZH0"/>
<name>E4WZH0_OIKDI</name>
<accession>E4WZH0</accession>
<evidence type="ECO:0000256" key="1">
    <source>
        <dbReference type="SAM" id="Phobius"/>
    </source>
</evidence>